<sequence length="391" mass="45047">MDKPYYPFKPIGSLDALATTLGVHPKLLTDFSNKANDSYVKFEIVSKSNKRRTVYEPKFELKRLQKRINSRIFEKVEYPVYLHGGISDEINKRDYVENAKLHAKSNTLICLDIKDFYGSILLDHVFDVFKNFFHFPPDVSSLLTKLVTLNGNVPQGACTSSYLANLVFFNSEYNLVSRFRGRGVTYSRLLDDVTLSSNDKLSDTLVQKYIEEVSKLFAKYSLHIKNKKTRVHIKSDHSKPYDVTGLWVGHSSPRLRKSDRRNIRHEVFLCEKEFEFDSTSEKYHKQWNRVSGLVAKMQRLQHSQAKILRQRLSKVLPTYSDADAAAVIRDANKILNAKKKENMKIGELNRINRVLYSLGILGRTNSGKAKSLGKNIRAKYNNLPGKRAFWV</sequence>
<keyword evidence="10" id="KW-1185">Reference proteome</keyword>
<evidence type="ECO:0000256" key="4">
    <source>
        <dbReference type="ARBA" id="ARBA00022842"/>
    </source>
</evidence>
<evidence type="ECO:0000256" key="1">
    <source>
        <dbReference type="ARBA" id="ARBA00022679"/>
    </source>
</evidence>
<dbReference type="RefSeq" id="WP_110190187.1">
    <property type="nucleotide sequence ID" value="NZ_CP177354.1"/>
</dbReference>
<keyword evidence="3" id="KW-0479">Metal-binding</keyword>
<dbReference type="Pfam" id="PF00078">
    <property type="entry name" value="RVT_1"/>
    <property type="match status" value="1"/>
</dbReference>
<dbReference type="EMBL" id="LAPT01000169">
    <property type="protein sequence ID" value="PXF28683.1"/>
    <property type="molecule type" value="Genomic_DNA"/>
</dbReference>
<dbReference type="GO" id="GO:0003964">
    <property type="term" value="F:RNA-directed DNA polymerase activity"/>
    <property type="evidence" value="ECO:0007669"/>
    <property type="project" value="UniProtKB-KW"/>
</dbReference>
<evidence type="ECO:0000256" key="2">
    <source>
        <dbReference type="ARBA" id="ARBA00022695"/>
    </source>
</evidence>
<evidence type="ECO:0000256" key="6">
    <source>
        <dbReference type="ARBA" id="ARBA00023118"/>
    </source>
</evidence>
<evidence type="ECO:0000256" key="7">
    <source>
        <dbReference type="ARBA" id="ARBA00034120"/>
    </source>
</evidence>
<keyword evidence="2" id="KW-0548">Nucleotidyltransferase</keyword>
<accession>A0ABX5LT55</accession>
<evidence type="ECO:0000313" key="10">
    <source>
        <dbReference type="Proteomes" id="UP000248090"/>
    </source>
</evidence>
<dbReference type="CDD" id="cd03487">
    <property type="entry name" value="RT_Bac_retron_II"/>
    <property type="match status" value="1"/>
</dbReference>
<organism evidence="9 10">
    <name type="scientific">Pokkaliibacter plantistimulans</name>
    <dbReference type="NCBI Taxonomy" id="1635171"/>
    <lineage>
        <taxon>Bacteria</taxon>
        <taxon>Pseudomonadati</taxon>
        <taxon>Pseudomonadota</taxon>
        <taxon>Gammaproteobacteria</taxon>
        <taxon>Oceanospirillales</taxon>
        <taxon>Balneatrichaceae</taxon>
        <taxon>Pokkaliibacter</taxon>
    </lineage>
</organism>
<dbReference type="PROSITE" id="PS50878">
    <property type="entry name" value="RT_POL"/>
    <property type="match status" value="1"/>
</dbReference>
<evidence type="ECO:0000256" key="3">
    <source>
        <dbReference type="ARBA" id="ARBA00022723"/>
    </source>
</evidence>
<name>A0ABX5LT55_9GAMM</name>
<evidence type="ECO:0000313" key="9">
    <source>
        <dbReference type="EMBL" id="PXF28683.1"/>
    </source>
</evidence>
<keyword evidence="4" id="KW-0460">Magnesium</keyword>
<dbReference type="InterPro" id="IPR000477">
    <property type="entry name" value="RT_dom"/>
</dbReference>
<dbReference type="Proteomes" id="UP000248090">
    <property type="component" value="Unassembled WGS sequence"/>
</dbReference>
<proteinExistence type="inferred from homology"/>
<evidence type="ECO:0000259" key="8">
    <source>
        <dbReference type="PROSITE" id="PS50878"/>
    </source>
</evidence>
<dbReference type="InterPro" id="IPR043502">
    <property type="entry name" value="DNA/RNA_pol_sf"/>
</dbReference>
<dbReference type="SUPFAM" id="SSF56672">
    <property type="entry name" value="DNA/RNA polymerases"/>
    <property type="match status" value="1"/>
</dbReference>
<keyword evidence="1" id="KW-0808">Transferase</keyword>
<comment type="caution">
    <text evidence="9">The sequence shown here is derived from an EMBL/GenBank/DDBJ whole genome shotgun (WGS) entry which is preliminary data.</text>
</comment>
<dbReference type="InterPro" id="IPR000123">
    <property type="entry name" value="Reverse_transcriptase_msDNA"/>
</dbReference>
<keyword evidence="5 9" id="KW-0695">RNA-directed DNA polymerase</keyword>
<gene>
    <name evidence="9" type="ORF">WH50_24995</name>
</gene>
<evidence type="ECO:0000256" key="5">
    <source>
        <dbReference type="ARBA" id="ARBA00022918"/>
    </source>
</evidence>
<dbReference type="PRINTS" id="PR00866">
    <property type="entry name" value="RNADNAPOLMS"/>
</dbReference>
<feature type="domain" description="Reverse transcriptase" evidence="8">
    <location>
        <begin position="1"/>
        <end position="252"/>
    </location>
</feature>
<protein>
    <submittedName>
        <fullName evidence="9">Reverse transcriptase</fullName>
    </submittedName>
</protein>
<reference evidence="9 10" key="1">
    <citation type="submission" date="2015-03" db="EMBL/GenBank/DDBJ databases">
        <authorList>
            <person name="Krishnan R."/>
            <person name="Midha S."/>
            <person name="Patil P.B."/>
            <person name="Rameshkumar N."/>
        </authorList>
    </citation>
    <scope>NUCLEOTIDE SEQUENCE [LARGE SCALE GENOMIC DNA]</scope>
    <source>
        <strain evidence="9 10">L1E11</strain>
    </source>
</reference>
<comment type="similarity">
    <text evidence="7">Belongs to the bacterial reverse transcriptase family.</text>
</comment>
<keyword evidence="6" id="KW-0051">Antiviral defense</keyword>